<dbReference type="Pfam" id="PF06133">
    <property type="entry name" value="Com_YlbF"/>
    <property type="match status" value="1"/>
</dbReference>
<dbReference type="RefSeq" id="WP_274456051.1">
    <property type="nucleotide sequence ID" value="NZ_CP067097.1"/>
</dbReference>
<dbReference type="SUPFAM" id="SSF158622">
    <property type="entry name" value="YheA/YmcA-like"/>
    <property type="match status" value="1"/>
</dbReference>
<comment type="caution">
    <text evidence="1">The sequence shown here is derived from an EMBL/GenBank/DDBJ whole genome shotgun (WGS) entry which is preliminary data.</text>
</comment>
<protein>
    <submittedName>
        <fullName evidence="1">Cell fate (Sporulation/competence/biofilm development) regulator YmcA (YheA/YmcA/DUF963 family)</fullName>
    </submittedName>
</protein>
<keyword evidence="2" id="KW-1185">Reference proteome</keyword>
<gene>
    <name evidence="1" type="ORF">J2S03_001129</name>
</gene>
<evidence type="ECO:0000313" key="2">
    <source>
        <dbReference type="Proteomes" id="UP001232973"/>
    </source>
</evidence>
<reference evidence="1 2" key="1">
    <citation type="submission" date="2023-07" db="EMBL/GenBank/DDBJ databases">
        <title>Genomic Encyclopedia of Type Strains, Phase IV (KMG-IV): sequencing the most valuable type-strain genomes for metagenomic binning, comparative biology and taxonomic classification.</title>
        <authorList>
            <person name="Goeker M."/>
        </authorList>
    </citation>
    <scope>NUCLEOTIDE SEQUENCE [LARGE SCALE GENOMIC DNA]</scope>
    <source>
        <strain evidence="1 2">DSM 4006</strain>
    </source>
</reference>
<organism evidence="1 2">
    <name type="scientific">Alicyclobacillus cycloheptanicus</name>
    <dbReference type="NCBI Taxonomy" id="1457"/>
    <lineage>
        <taxon>Bacteria</taxon>
        <taxon>Bacillati</taxon>
        <taxon>Bacillota</taxon>
        <taxon>Bacilli</taxon>
        <taxon>Bacillales</taxon>
        <taxon>Alicyclobacillaceae</taxon>
        <taxon>Alicyclobacillus</taxon>
    </lineage>
</organism>
<name>A0ABT9XG92_9BACL</name>
<dbReference type="InterPro" id="IPR023378">
    <property type="entry name" value="YheA/YmcA-like_dom_sf"/>
</dbReference>
<dbReference type="EMBL" id="JAUSTP010000006">
    <property type="protein sequence ID" value="MDQ0189309.1"/>
    <property type="molecule type" value="Genomic_DNA"/>
</dbReference>
<evidence type="ECO:0000313" key="1">
    <source>
        <dbReference type="EMBL" id="MDQ0189309.1"/>
    </source>
</evidence>
<dbReference type="Gene3D" id="1.20.1500.10">
    <property type="entry name" value="YheA/YmcA-like"/>
    <property type="match status" value="1"/>
</dbReference>
<dbReference type="InterPro" id="IPR010368">
    <property type="entry name" value="Com_YlbF"/>
</dbReference>
<accession>A0ABT9XG92</accession>
<proteinExistence type="predicted"/>
<dbReference type="Proteomes" id="UP001232973">
    <property type="component" value="Unassembled WGS sequence"/>
</dbReference>
<sequence length="139" mass="15784">MNRDRLEQKAAQIALTIARSEAAARYWQARDKMETHTRAQELYDELKLKTNARMILEERLPKDHPKVMLAKLEEQEAESKLREIPVALQYQEAKDELNEMVQGVVQLLLRRLSTYVPVEPGPRQGCGKGHGGAGCDCGK</sequence>